<gene>
    <name evidence="2" type="ORF">GL300_18400</name>
</gene>
<organism evidence="2 3">
    <name type="scientific">Paracoccus litorisediminis</name>
    <dbReference type="NCBI Taxonomy" id="2006130"/>
    <lineage>
        <taxon>Bacteria</taxon>
        <taxon>Pseudomonadati</taxon>
        <taxon>Pseudomonadota</taxon>
        <taxon>Alphaproteobacteria</taxon>
        <taxon>Rhodobacterales</taxon>
        <taxon>Paracoccaceae</taxon>
        <taxon>Paracoccus</taxon>
    </lineage>
</organism>
<accession>A0A844HSK0</accession>
<proteinExistence type="predicted"/>
<dbReference type="Proteomes" id="UP000449846">
    <property type="component" value="Unassembled WGS sequence"/>
</dbReference>
<reference evidence="2 3" key="1">
    <citation type="submission" date="2019-11" db="EMBL/GenBank/DDBJ databases">
        <authorList>
            <person name="Dong K."/>
        </authorList>
    </citation>
    <scope>NUCLEOTIDE SEQUENCE [LARGE SCALE GENOMIC DNA]</scope>
    <source>
        <strain evidence="2 3">NBRC 112902</strain>
    </source>
</reference>
<dbReference type="Gene3D" id="3.90.1530.10">
    <property type="entry name" value="Conserved hypothetical protein from pyrococcus furiosus pfu- 392566-001, ParB domain"/>
    <property type="match status" value="1"/>
</dbReference>
<dbReference type="Pfam" id="PF02195">
    <property type="entry name" value="ParB_N"/>
    <property type="match status" value="1"/>
</dbReference>
<dbReference type="InterPro" id="IPR003115">
    <property type="entry name" value="ParB_N"/>
</dbReference>
<evidence type="ECO:0000313" key="2">
    <source>
        <dbReference type="EMBL" id="MTH61185.1"/>
    </source>
</evidence>
<dbReference type="GO" id="GO:0005694">
    <property type="term" value="C:chromosome"/>
    <property type="evidence" value="ECO:0007669"/>
    <property type="project" value="TreeGrafter"/>
</dbReference>
<dbReference type="PANTHER" id="PTHR33375:SF1">
    <property type="entry name" value="CHROMOSOME-PARTITIONING PROTEIN PARB-RELATED"/>
    <property type="match status" value="1"/>
</dbReference>
<dbReference type="AlphaFoldDB" id="A0A844HSK0"/>
<evidence type="ECO:0000313" key="3">
    <source>
        <dbReference type="Proteomes" id="UP000449846"/>
    </source>
</evidence>
<feature type="domain" description="ParB-like N-terminal" evidence="1">
    <location>
        <begin position="7"/>
        <end position="98"/>
    </location>
</feature>
<evidence type="ECO:0000259" key="1">
    <source>
        <dbReference type="SMART" id="SM00470"/>
    </source>
</evidence>
<dbReference type="InterPro" id="IPR050336">
    <property type="entry name" value="Chromosome_partition/occlusion"/>
</dbReference>
<dbReference type="SUPFAM" id="SSF110849">
    <property type="entry name" value="ParB/Sulfiredoxin"/>
    <property type="match status" value="1"/>
</dbReference>
<name>A0A844HSK0_9RHOB</name>
<sequence>MTPVQYIEVPVGELRPNSFNPNRVTADNEKKIRASIERNGIFKPIIVRQVANIRGYEIIGGEHRWDQAKALGYATVPIANLGEIDDARAKEICLIDNARYGADDTLTLSDILKDIGTADELQEFLPYGDTDLAAIFSAASIDLSSLNVPENNEILPELPPDGDSPATKPARTHTVMRFKVSNEDAERLTALIAKTQTAHDYRHEDQLTNAGDALIHLLSGSLGTAPAPAAVAIEDWGTMLAEIEKAQEQSE</sequence>
<protein>
    <submittedName>
        <fullName evidence="2">Chromosome partitioning protein ParB</fullName>
    </submittedName>
</protein>
<dbReference type="PANTHER" id="PTHR33375">
    <property type="entry name" value="CHROMOSOME-PARTITIONING PROTEIN PARB-RELATED"/>
    <property type="match status" value="1"/>
</dbReference>
<keyword evidence="3" id="KW-1185">Reference proteome</keyword>
<dbReference type="GO" id="GO:0045881">
    <property type="term" value="P:positive regulation of sporulation resulting in formation of a cellular spore"/>
    <property type="evidence" value="ECO:0007669"/>
    <property type="project" value="TreeGrafter"/>
</dbReference>
<dbReference type="GO" id="GO:0007059">
    <property type="term" value="P:chromosome segregation"/>
    <property type="evidence" value="ECO:0007669"/>
    <property type="project" value="TreeGrafter"/>
</dbReference>
<dbReference type="EMBL" id="WMIG01000013">
    <property type="protein sequence ID" value="MTH61185.1"/>
    <property type="molecule type" value="Genomic_DNA"/>
</dbReference>
<comment type="caution">
    <text evidence="2">The sequence shown here is derived from an EMBL/GenBank/DDBJ whole genome shotgun (WGS) entry which is preliminary data.</text>
</comment>
<dbReference type="InterPro" id="IPR036086">
    <property type="entry name" value="ParB/Sulfiredoxin_sf"/>
</dbReference>
<dbReference type="SMART" id="SM00470">
    <property type="entry name" value="ParB"/>
    <property type="match status" value="1"/>
</dbReference>